<keyword evidence="2" id="KW-0805">Transcription regulation</keyword>
<feature type="region of interest" description="Disordered" evidence="5">
    <location>
        <begin position="316"/>
        <end position="346"/>
    </location>
</feature>
<protein>
    <submittedName>
        <fullName evidence="7">LysR family transcriptional regulator</fullName>
    </submittedName>
</protein>
<dbReference type="Gene3D" id="3.40.190.10">
    <property type="entry name" value="Periplasmic binding protein-like II"/>
    <property type="match status" value="2"/>
</dbReference>
<dbReference type="SUPFAM" id="SSF53850">
    <property type="entry name" value="Periplasmic binding protein-like II"/>
    <property type="match status" value="1"/>
</dbReference>
<evidence type="ECO:0000313" key="8">
    <source>
        <dbReference type="Proteomes" id="UP000772196"/>
    </source>
</evidence>
<feature type="compositionally biased region" description="Low complexity" evidence="5">
    <location>
        <begin position="336"/>
        <end position="346"/>
    </location>
</feature>
<evidence type="ECO:0000256" key="4">
    <source>
        <dbReference type="ARBA" id="ARBA00023163"/>
    </source>
</evidence>
<reference evidence="7 8" key="1">
    <citation type="submission" date="2020-04" db="EMBL/GenBank/DDBJ databases">
        <title>Phylogenetic Diversity and Antibacterial Activity against Ralstonia solanacearum of Endophytic Actinomycete Isolated from Moss.</title>
        <authorList>
            <person name="Zhuang X."/>
        </authorList>
    </citation>
    <scope>NUCLEOTIDE SEQUENCE [LARGE SCALE GENOMIC DNA]</scope>
    <source>
        <strain evidence="7 8">LD120</strain>
    </source>
</reference>
<dbReference type="PANTHER" id="PTHR30346:SF30">
    <property type="entry name" value="SMALL NEUTRAL PROTEASE REGULATORY PROTEIN"/>
    <property type="match status" value="1"/>
</dbReference>
<sequence>MVLETRHLQVVRAVAEAGSVTRAAALLGVSQPSLTGQLQRIENRLGGLLFVRDRRGAVPTPLGEFVLAKARQVLPAMEALHHESLRYNAQGEEQRRIRYGAVPGPLMAGTLRRLGEQSPGEVTLRTETSSAMLVQLIAHQALEFASVLDHVERPLRLGAEIGSRVIAVEPAMALLPESHPLARLPEVEIAQLADATWVVPPMDDNGLRECLLRLCAEAGFTPRIAHETEATGARDLISEGHGVGLGQATFRDTAGIAVRGLARTPLSIRHILIWRRGVPGPALVEEVAAHAAAAYTAAVARSPAYLNWLERHPGYPAGADLPGADPERPPGPRGPAPADSGGLFRR</sequence>
<gene>
    <name evidence="7" type="ORF">HFV08_20650</name>
</gene>
<evidence type="ECO:0000256" key="2">
    <source>
        <dbReference type="ARBA" id="ARBA00023015"/>
    </source>
</evidence>
<dbReference type="InterPro" id="IPR005119">
    <property type="entry name" value="LysR_subst-bd"/>
</dbReference>
<dbReference type="PRINTS" id="PR00039">
    <property type="entry name" value="HTHLYSR"/>
</dbReference>
<evidence type="ECO:0000256" key="1">
    <source>
        <dbReference type="ARBA" id="ARBA00009437"/>
    </source>
</evidence>
<evidence type="ECO:0000259" key="6">
    <source>
        <dbReference type="PROSITE" id="PS50931"/>
    </source>
</evidence>
<dbReference type="SUPFAM" id="SSF46785">
    <property type="entry name" value="Winged helix' DNA-binding domain"/>
    <property type="match status" value="1"/>
</dbReference>
<feature type="domain" description="HTH lysR-type" evidence="6">
    <location>
        <begin position="3"/>
        <end position="60"/>
    </location>
</feature>
<keyword evidence="4" id="KW-0804">Transcription</keyword>
<dbReference type="PROSITE" id="PS50931">
    <property type="entry name" value="HTH_LYSR"/>
    <property type="match status" value="1"/>
</dbReference>
<dbReference type="RefSeq" id="WP_168541212.1">
    <property type="nucleotide sequence ID" value="NZ_JAAWWP010000012.1"/>
</dbReference>
<dbReference type="Proteomes" id="UP000772196">
    <property type="component" value="Unassembled WGS sequence"/>
</dbReference>
<evidence type="ECO:0000256" key="3">
    <source>
        <dbReference type="ARBA" id="ARBA00023125"/>
    </source>
</evidence>
<accession>A0ABX1H5H0</accession>
<dbReference type="InterPro" id="IPR036388">
    <property type="entry name" value="WH-like_DNA-bd_sf"/>
</dbReference>
<name>A0ABX1H5H0_9ACTN</name>
<proteinExistence type="inferred from homology"/>
<evidence type="ECO:0000256" key="5">
    <source>
        <dbReference type="SAM" id="MobiDB-lite"/>
    </source>
</evidence>
<keyword evidence="3" id="KW-0238">DNA-binding</keyword>
<keyword evidence="8" id="KW-1185">Reference proteome</keyword>
<dbReference type="Pfam" id="PF00126">
    <property type="entry name" value="HTH_1"/>
    <property type="match status" value="1"/>
</dbReference>
<comment type="caution">
    <text evidence="7">The sequence shown here is derived from an EMBL/GenBank/DDBJ whole genome shotgun (WGS) entry which is preliminary data.</text>
</comment>
<dbReference type="CDD" id="cd08414">
    <property type="entry name" value="PBP2_LTTR_aromatics_like"/>
    <property type="match status" value="1"/>
</dbReference>
<dbReference type="Pfam" id="PF03466">
    <property type="entry name" value="LysR_substrate"/>
    <property type="match status" value="1"/>
</dbReference>
<organism evidence="7 8">
    <name type="scientific">Streptomyces physcomitrii</name>
    <dbReference type="NCBI Taxonomy" id="2724184"/>
    <lineage>
        <taxon>Bacteria</taxon>
        <taxon>Bacillati</taxon>
        <taxon>Actinomycetota</taxon>
        <taxon>Actinomycetes</taxon>
        <taxon>Kitasatosporales</taxon>
        <taxon>Streptomycetaceae</taxon>
        <taxon>Streptomyces</taxon>
    </lineage>
</organism>
<dbReference type="PANTHER" id="PTHR30346">
    <property type="entry name" value="TRANSCRIPTIONAL DUAL REGULATOR HCAR-RELATED"/>
    <property type="match status" value="1"/>
</dbReference>
<evidence type="ECO:0000313" key="7">
    <source>
        <dbReference type="EMBL" id="NKI43610.1"/>
    </source>
</evidence>
<dbReference type="InterPro" id="IPR036390">
    <property type="entry name" value="WH_DNA-bd_sf"/>
</dbReference>
<comment type="similarity">
    <text evidence="1">Belongs to the LysR transcriptional regulatory family.</text>
</comment>
<dbReference type="InterPro" id="IPR000847">
    <property type="entry name" value="LysR_HTH_N"/>
</dbReference>
<dbReference type="Gene3D" id="1.10.10.10">
    <property type="entry name" value="Winged helix-like DNA-binding domain superfamily/Winged helix DNA-binding domain"/>
    <property type="match status" value="1"/>
</dbReference>
<dbReference type="EMBL" id="JAAWWP010000012">
    <property type="protein sequence ID" value="NKI43610.1"/>
    <property type="molecule type" value="Genomic_DNA"/>
</dbReference>